<feature type="domain" description="Alcohol dehydrogenase-like C-terminal" evidence="1">
    <location>
        <begin position="201"/>
        <end position="315"/>
    </location>
</feature>
<keyword evidence="3" id="KW-1185">Reference proteome</keyword>
<dbReference type="EMBL" id="CP089984">
    <property type="protein sequence ID" value="WXB19595.1"/>
    <property type="molecule type" value="Genomic_DNA"/>
</dbReference>
<dbReference type="SUPFAM" id="SSF51735">
    <property type="entry name" value="NAD(P)-binding Rossmann-fold domains"/>
    <property type="match status" value="1"/>
</dbReference>
<dbReference type="Gene3D" id="3.90.180.10">
    <property type="entry name" value="Medium-chain alcohol dehydrogenases, catalytic domain"/>
    <property type="match status" value="1"/>
</dbReference>
<dbReference type="InterPro" id="IPR011032">
    <property type="entry name" value="GroES-like_sf"/>
</dbReference>
<evidence type="ECO:0000259" key="1">
    <source>
        <dbReference type="Pfam" id="PF00107"/>
    </source>
</evidence>
<reference evidence="2 3" key="1">
    <citation type="submission" date="2021-12" db="EMBL/GenBank/DDBJ databases">
        <title>Discovery of the Pendulisporaceae a myxobacterial family with distinct sporulation behavior and unique specialized metabolism.</title>
        <authorList>
            <person name="Garcia R."/>
            <person name="Popoff A."/>
            <person name="Bader C.D."/>
            <person name="Loehr J."/>
            <person name="Walesch S."/>
            <person name="Walt C."/>
            <person name="Boldt J."/>
            <person name="Bunk B."/>
            <person name="Haeckl F.J.F.P.J."/>
            <person name="Gunesch A.P."/>
            <person name="Birkelbach J."/>
            <person name="Nuebel U."/>
            <person name="Pietschmann T."/>
            <person name="Bach T."/>
            <person name="Mueller R."/>
        </authorList>
    </citation>
    <scope>NUCLEOTIDE SEQUENCE [LARGE SCALE GENOMIC DNA]</scope>
    <source>
        <strain evidence="2 3">MSr11954</strain>
    </source>
</reference>
<dbReference type="InterPro" id="IPR036291">
    <property type="entry name" value="NAD(P)-bd_dom_sf"/>
</dbReference>
<dbReference type="InterPro" id="IPR052711">
    <property type="entry name" value="Zinc_ADH-like"/>
</dbReference>
<dbReference type="Proteomes" id="UP001370348">
    <property type="component" value="Chromosome"/>
</dbReference>
<protein>
    <submittedName>
        <fullName evidence="2">Zinc-binding dehydrogenase</fullName>
    </submittedName>
</protein>
<dbReference type="SUPFAM" id="SSF50129">
    <property type="entry name" value="GroES-like"/>
    <property type="match status" value="1"/>
</dbReference>
<organism evidence="2 3">
    <name type="scientific">Pendulispora albinea</name>
    <dbReference type="NCBI Taxonomy" id="2741071"/>
    <lineage>
        <taxon>Bacteria</taxon>
        <taxon>Pseudomonadati</taxon>
        <taxon>Myxococcota</taxon>
        <taxon>Myxococcia</taxon>
        <taxon>Myxococcales</taxon>
        <taxon>Sorangiineae</taxon>
        <taxon>Pendulisporaceae</taxon>
        <taxon>Pendulispora</taxon>
    </lineage>
</organism>
<sequence>MTGYRTEAWVLRRGDGTKTLGPLLRETITISPLSPQEVLIRPIYGCWEGNMDHAVRRSPVDICTLRGEDAVVIGNAGVVQVVEVGSAVTTVRPGDRCIAFCNGTWDAYGYTMRAFGYDDPGTVGVLAKTTKFHERQLVTIPQSSQSPRSPHDARRELRQWAGFSLRYVTAWANWRVALACWRSQMAECPPSDAFVCAWGGGVSLAELVLAKSMGFKVAMIASTPSRLALLNELGIAPIDRSAWPEGHFEKEFLKIVDEKSGGRGVDIFVDNLGVSYKTTLKSLARQGVVTTSGWKHGMTLAYSRAMECIGRHIHVHTHYARYEEGKDSVRYASENDWLPPADDAVTAWEQIPELAEAYAQGHVDSYFPIFAVNEDLA</sequence>
<gene>
    <name evidence="2" type="ORF">LZC94_20505</name>
</gene>
<name>A0ABZ2MAS6_9BACT</name>
<evidence type="ECO:0000313" key="3">
    <source>
        <dbReference type="Proteomes" id="UP001370348"/>
    </source>
</evidence>
<dbReference type="PANTHER" id="PTHR45033:SF2">
    <property type="entry name" value="ZINC-TYPE ALCOHOL DEHYDROGENASE-LIKE PROTEIN C1773.06C"/>
    <property type="match status" value="1"/>
</dbReference>
<dbReference type="PANTHER" id="PTHR45033">
    <property type="match status" value="1"/>
</dbReference>
<proteinExistence type="predicted"/>
<dbReference type="Pfam" id="PF00107">
    <property type="entry name" value="ADH_zinc_N"/>
    <property type="match status" value="1"/>
</dbReference>
<evidence type="ECO:0000313" key="2">
    <source>
        <dbReference type="EMBL" id="WXB19595.1"/>
    </source>
</evidence>
<accession>A0ABZ2MAS6</accession>
<dbReference type="RefSeq" id="WP_394829200.1">
    <property type="nucleotide sequence ID" value="NZ_CP089984.1"/>
</dbReference>
<dbReference type="Gene3D" id="3.40.50.720">
    <property type="entry name" value="NAD(P)-binding Rossmann-like Domain"/>
    <property type="match status" value="1"/>
</dbReference>
<dbReference type="InterPro" id="IPR013149">
    <property type="entry name" value="ADH-like_C"/>
</dbReference>